<evidence type="ECO:0008006" key="4">
    <source>
        <dbReference type="Google" id="ProtNLM"/>
    </source>
</evidence>
<keyword evidence="1" id="KW-1133">Transmembrane helix</keyword>
<feature type="transmembrane region" description="Helical" evidence="1">
    <location>
        <begin position="72"/>
        <end position="89"/>
    </location>
</feature>
<feature type="transmembrane region" description="Helical" evidence="1">
    <location>
        <begin position="40"/>
        <end position="60"/>
    </location>
</feature>
<reference evidence="2 3" key="1">
    <citation type="submission" date="2013-06" db="EMBL/GenBank/DDBJ databases">
        <authorList>
            <person name="Weinstock G."/>
            <person name="Sodergren E."/>
            <person name="Lobos E.A."/>
            <person name="Fulton L."/>
            <person name="Fulton R."/>
            <person name="Courtney L."/>
            <person name="Fronick C."/>
            <person name="O'Laughlin M."/>
            <person name="Godfrey J."/>
            <person name="Wilson R.M."/>
            <person name="Miner T."/>
            <person name="Farmer C."/>
            <person name="Delehaunty K."/>
            <person name="Cordes M."/>
            <person name="Minx P."/>
            <person name="Tomlinson C."/>
            <person name="Chen J."/>
            <person name="Wollam A."/>
            <person name="Pepin K.H."/>
            <person name="Bhonagiri V."/>
            <person name="Zhang X."/>
            <person name="Warren W."/>
            <person name="Mitreva M."/>
            <person name="Mardis E.R."/>
            <person name="Wilson R.K."/>
        </authorList>
    </citation>
    <scope>NUCLEOTIDE SEQUENCE [LARGE SCALE GENOMIC DNA]</scope>
    <source>
        <strain evidence="2 3">ATCC 29099</strain>
    </source>
</reference>
<dbReference type="HOGENOM" id="CLU_101680_0_0_9"/>
<feature type="transmembrane region" description="Helical" evidence="1">
    <location>
        <begin position="140"/>
        <end position="163"/>
    </location>
</feature>
<evidence type="ECO:0000313" key="2">
    <source>
        <dbReference type="EMBL" id="ERK43276.1"/>
    </source>
</evidence>
<dbReference type="InterPro" id="IPR010718">
    <property type="entry name" value="DUF1294"/>
</dbReference>
<keyword evidence="3" id="KW-1185">Reference proteome</keyword>
<accession>U2PGI1</accession>
<proteinExistence type="predicted"/>
<feature type="transmembrane region" description="Helical" evidence="1">
    <location>
        <begin position="7"/>
        <end position="28"/>
    </location>
</feature>
<comment type="caution">
    <text evidence="2">The sequence shown here is derived from an EMBL/GenBank/DDBJ whole genome shotgun (WGS) entry which is preliminary data.</text>
</comment>
<feature type="transmembrane region" description="Helical" evidence="1">
    <location>
        <begin position="175"/>
        <end position="192"/>
    </location>
</feature>
<dbReference type="GeneID" id="42788170"/>
<name>U2PGI1_EUBRA</name>
<organism evidence="2 3">
    <name type="scientific">Eubacterium ramulus ATCC 29099</name>
    <dbReference type="NCBI Taxonomy" id="1256908"/>
    <lineage>
        <taxon>Bacteria</taxon>
        <taxon>Bacillati</taxon>
        <taxon>Bacillota</taxon>
        <taxon>Clostridia</taxon>
        <taxon>Eubacteriales</taxon>
        <taxon>Eubacteriaceae</taxon>
        <taxon>Eubacterium</taxon>
    </lineage>
</organism>
<keyword evidence="1" id="KW-0472">Membrane</keyword>
<dbReference type="Proteomes" id="UP000016608">
    <property type="component" value="Unassembled WGS sequence"/>
</dbReference>
<feature type="transmembrane region" description="Helical" evidence="1">
    <location>
        <begin position="109"/>
        <end position="128"/>
    </location>
</feature>
<dbReference type="eggNOG" id="COG3326">
    <property type="taxonomic scope" value="Bacteria"/>
</dbReference>
<dbReference type="AlphaFoldDB" id="U2PGI1"/>
<sequence>MIEFGKLEYYLLVVNAIGALAYLINLLLYRHTANGRIDVIVTMVSLLGGSAGMLLMILLFDRKAEKENMMSRVFIICIFIIQVIMLLIFKGHHAEHFTFAFWKFFAEHRILLIYLGIMNLVTFIVFAIDKVNARANRSRIKIVTLLGLSFAGGSVGGLISMYLFRHKTQKDYFTVGMPLIIVMQVVVLFYVMNAGW</sequence>
<dbReference type="EMBL" id="AWVJ01000152">
    <property type="protein sequence ID" value="ERK43276.1"/>
    <property type="molecule type" value="Genomic_DNA"/>
</dbReference>
<protein>
    <recommendedName>
        <fullName evidence="4">DUF1294 domain-containing protein</fullName>
    </recommendedName>
</protein>
<dbReference type="Pfam" id="PF06961">
    <property type="entry name" value="DUF1294"/>
    <property type="match status" value="1"/>
</dbReference>
<gene>
    <name evidence="2" type="ORF">HMPREF0373_02537</name>
</gene>
<evidence type="ECO:0000313" key="3">
    <source>
        <dbReference type="Proteomes" id="UP000016608"/>
    </source>
</evidence>
<dbReference type="RefSeq" id="WP_021737696.1">
    <property type="nucleotide sequence ID" value="NZ_KI271077.1"/>
</dbReference>
<evidence type="ECO:0000256" key="1">
    <source>
        <dbReference type="SAM" id="Phobius"/>
    </source>
</evidence>
<keyword evidence="1" id="KW-0812">Transmembrane</keyword>
<dbReference type="PATRIC" id="fig|1256908.3.peg.2335"/>